<feature type="transmembrane region" description="Helical" evidence="1">
    <location>
        <begin position="94"/>
        <end position="125"/>
    </location>
</feature>
<proteinExistence type="predicted"/>
<dbReference type="Proteomes" id="UP000246078">
    <property type="component" value="Unassembled WGS sequence"/>
</dbReference>
<keyword evidence="1" id="KW-0812">Transmembrane</keyword>
<comment type="caution">
    <text evidence="2">The sequence shown here is derived from an EMBL/GenBank/DDBJ whole genome shotgun (WGS) entry which is preliminary data.</text>
</comment>
<evidence type="ECO:0000313" key="2">
    <source>
        <dbReference type="EMBL" id="PWV09107.1"/>
    </source>
</evidence>
<dbReference type="VEuPathDB" id="TriTrypDB:C3747_83g106"/>
<dbReference type="EMBL" id="PRFC01000083">
    <property type="protein sequence ID" value="PWV09107.1"/>
    <property type="molecule type" value="Genomic_DNA"/>
</dbReference>
<organism evidence="2 3">
    <name type="scientific">Trypanosoma cruzi</name>
    <dbReference type="NCBI Taxonomy" id="5693"/>
    <lineage>
        <taxon>Eukaryota</taxon>
        <taxon>Discoba</taxon>
        <taxon>Euglenozoa</taxon>
        <taxon>Kinetoplastea</taxon>
        <taxon>Metakinetoplastina</taxon>
        <taxon>Trypanosomatida</taxon>
        <taxon>Trypanosomatidae</taxon>
        <taxon>Trypanosoma</taxon>
        <taxon>Schizotrypanum</taxon>
    </lineage>
</organism>
<keyword evidence="1" id="KW-0472">Membrane</keyword>
<name>A0A2V2WL36_TRYCR</name>
<sequence length="180" mass="21045">MSTWRNILMVGRNLLKVCRGILFIYNTQTARRWKNGRDVIASIPIIKPTLKKKLWRSGTERYTNTSLFWKVNFLRQSNFLMMVYLRGIKRGNNWYYLFFVKCILLIVKYIGSILTIFICVCLRGLDSECLSFQRTVVIGSATLTTPFLFYFIFSTRGASSLEAVAHYRGRIIFLNFHGIL</sequence>
<protein>
    <submittedName>
        <fullName evidence="2">Putative retrotransposon hot spot protein (RHS)</fullName>
    </submittedName>
</protein>
<dbReference type="AlphaFoldDB" id="A0A2V2WL36"/>
<evidence type="ECO:0000313" key="3">
    <source>
        <dbReference type="Proteomes" id="UP000246078"/>
    </source>
</evidence>
<keyword evidence="1" id="KW-1133">Transmembrane helix</keyword>
<feature type="transmembrane region" description="Helical" evidence="1">
    <location>
        <begin position="131"/>
        <end position="153"/>
    </location>
</feature>
<evidence type="ECO:0000256" key="1">
    <source>
        <dbReference type="SAM" id="Phobius"/>
    </source>
</evidence>
<gene>
    <name evidence="2" type="ORF">C3747_83g106</name>
</gene>
<reference evidence="2 3" key="1">
    <citation type="journal article" date="2018" name="Microb. Genom.">
        <title>Expanding an expanded genome: long-read sequencing of Trypanosoma cruzi.</title>
        <authorList>
            <person name="Berna L."/>
            <person name="Rodriguez M."/>
            <person name="Chiribao M.L."/>
            <person name="Parodi-Talice A."/>
            <person name="Pita S."/>
            <person name="Rijo G."/>
            <person name="Alvarez-Valin F."/>
            <person name="Robello C."/>
        </authorList>
    </citation>
    <scope>NUCLEOTIDE SEQUENCE [LARGE SCALE GENOMIC DNA]</scope>
    <source>
        <strain evidence="2 3">TCC</strain>
    </source>
</reference>
<accession>A0A2V2WL36</accession>